<organism evidence="7 8">
    <name type="scientific">bacterium (Candidatus Ratteibacteria) CG01_land_8_20_14_3_00_40_19</name>
    <dbReference type="NCBI Taxonomy" id="2014290"/>
    <lineage>
        <taxon>Bacteria</taxon>
        <taxon>Candidatus Ratteibacteria</taxon>
    </lineage>
</organism>
<dbReference type="GO" id="GO:0016020">
    <property type="term" value="C:membrane"/>
    <property type="evidence" value="ECO:0007669"/>
    <property type="project" value="UniProtKB-SubCell"/>
</dbReference>
<keyword evidence="4 5" id="KW-0472">Membrane</keyword>
<dbReference type="InterPro" id="IPR003834">
    <property type="entry name" value="Cyt_c_assmbl_TM_dom"/>
</dbReference>
<feature type="transmembrane region" description="Helical" evidence="5">
    <location>
        <begin position="20"/>
        <end position="39"/>
    </location>
</feature>
<gene>
    <name evidence="7" type="ORF">COS11_02170</name>
</gene>
<name>A0A2M7E9R1_9BACT</name>
<feature type="transmembrane region" description="Helical" evidence="5">
    <location>
        <begin position="126"/>
        <end position="155"/>
    </location>
</feature>
<evidence type="ECO:0000313" key="7">
    <source>
        <dbReference type="EMBL" id="PIV64438.1"/>
    </source>
</evidence>
<evidence type="ECO:0000313" key="8">
    <source>
        <dbReference type="Proteomes" id="UP000228886"/>
    </source>
</evidence>
<comment type="subcellular location">
    <subcellularLocation>
        <location evidence="1">Membrane</location>
        <topology evidence="1">Multi-pass membrane protein</topology>
    </subcellularLocation>
</comment>
<accession>A0A2M7E9R1</accession>
<dbReference type="EMBL" id="PETL01000107">
    <property type="protein sequence ID" value="PIV64438.1"/>
    <property type="molecule type" value="Genomic_DNA"/>
</dbReference>
<keyword evidence="2 5" id="KW-0812">Transmembrane</keyword>
<dbReference type="PANTHER" id="PTHR32234:SF0">
    <property type="entry name" value="THIOL:DISULFIDE INTERCHANGE PROTEIN DSBD"/>
    <property type="match status" value="1"/>
</dbReference>
<dbReference type="Pfam" id="PF02683">
    <property type="entry name" value="DsbD_TM"/>
    <property type="match status" value="1"/>
</dbReference>
<feature type="domain" description="Cytochrome C biogenesis protein transmembrane" evidence="6">
    <location>
        <begin position="12"/>
        <end position="218"/>
    </location>
</feature>
<dbReference type="GO" id="GO:0017004">
    <property type="term" value="P:cytochrome complex assembly"/>
    <property type="evidence" value="ECO:0007669"/>
    <property type="project" value="InterPro"/>
</dbReference>
<dbReference type="GO" id="GO:0045454">
    <property type="term" value="P:cell redox homeostasis"/>
    <property type="evidence" value="ECO:0007669"/>
    <property type="project" value="TreeGrafter"/>
</dbReference>
<dbReference type="PANTHER" id="PTHR32234">
    <property type="entry name" value="THIOL:DISULFIDE INTERCHANGE PROTEIN DSBD"/>
    <property type="match status" value="1"/>
</dbReference>
<proteinExistence type="predicted"/>
<feature type="transmembrane region" description="Helical" evidence="5">
    <location>
        <begin position="51"/>
        <end position="74"/>
    </location>
</feature>
<evidence type="ECO:0000256" key="5">
    <source>
        <dbReference type="SAM" id="Phobius"/>
    </source>
</evidence>
<feature type="transmembrane region" description="Helical" evidence="5">
    <location>
        <begin position="86"/>
        <end position="106"/>
    </location>
</feature>
<dbReference type="GO" id="GO:0015035">
    <property type="term" value="F:protein-disulfide reductase activity"/>
    <property type="evidence" value="ECO:0007669"/>
    <property type="project" value="TreeGrafter"/>
</dbReference>
<evidence type="ECO:0000256" key="4">
    <source>
        <dbReference type="ARBA" id="ARBA00023136"/>
    </source>
</evidence>
<dbReference type="AlphaFoldDB" id="A0A2M7E9R1"/>
<evidence type="ECO:0000256" key="1">
    <source>
        <dbReference type="ARBA" id="ARBA00004141"/>
    </source>
</evidence>
<comment type="caution">
    <text evidence="7">The sequence shown here is derived from an EMBL/GenBank/DDBJ whole genome shotgun (WGS) entry which is preliminary data.</text>
</comment>
<sequence>MVVTGKDFLIPLLTSYGGGLLTSLTPCFYPLIPLLVAYVGGKTETKGRGFALSSFFVLGLSVTYSALGAIASLTGMMFGQIQSSPWTYLIVGNIILVLGLSMLGLYDFRLPQFLQAKGAGQRKKGFFGAFLLGLTSGFIAAPCATPVLGGILTYVASKQNVLFGTTLLFAFSLGMGTLLLILGTFTGLLVSLPKSGKWMVVIKKGMGWLMLAMAEYFLIQAGRFWI</sequence>
<protein>
    <recommendedName>
        <fullName evidence="6">Cytochrome C biogenesis protein transmembrane domain-containing protein</fullName>
    </recommendedName>
</protein>
<reference evidence="8" key="1">
    <citation type="submission" date="2017-09" db="EMBL/GenBank/DDBJ databases">
        <title>Depth-based differentiation of microbial function through sediment-hosted aquifers and enrichment of novel symbionts in the deep terrestrial subsurface.</title>
        <authorList>
            <person name="Probst A.J."/>
            <person name="Ladd B."/>
            <person name="Jarett J.K."/>
            <person name="Geller-Mcgrath D.E."/>
            <person name="Sieber C.M.K."/>
            <person name="Emerson J.B."/>
            <person name="Anantharaman K."/>
            <person name="Thomas B.C."/>
            <person name="Malmstrom R."/>
            <person name="Stieglmeier M."/>
            <person name="Klingl A."/>
            <person name="Woyke T."/>
            <person name="Ryan C.M."/>
            <person name="Banfield J.F."/>
        </authorList>
    </citation>
    <scope>NUCLEOTIDE SEQUENCE [LARGE SCALE GENOMIC DNA]</scope>
</reference>
<evidence type="ECO:0000259" key="6">
    <source>
        <dbReference type="Pfam" id="PF02683"/>
    </source>
</evidence>
<evidence type="ECO:0000256" key="2">
    <source>
        <dbReference type="ARBA" id="ARBA00022692"/>
    </source>
</evidence>
<keyword evidence="3 5" id="KW-1133">Transmembrane helix</keyword>
<evidence type="ECO:0000256" key="3">
    <source>
        <dbReference type="ARBA" id="ARBA00022989"/>
    </source>
</evidence>
<feature type="transmembrane region" description="Helical" evidence="5">
    <location>
        <begin position="167"/>
        <end position="193"/>
    </location>
</feature>
<dbReference type="Proteomes" id="UP000228886">
    <property type="component" value="Unassembled WGS sequence"/>
</dbReference>